<reference evidence="12" key="1">
    <citation type="submission" date="2017-09" db="EMBL/GenBank/DDBJ databases">
        <title>Depth-based differentiation of microbial function through sediment-hosted aquifers and enrichment of novel symbionts in the deep terrestrial subsurface.</title>
        <authorList>
            <person name="Probst A.J."/>
            <person name="Ladd B."/>
            <person name="Jarett J.K."/>
            <person name="Geller-Mcgrath D.E."/>
            <person name="Sieber C.M.K."/>
            <person name="Emerson J.B."/>
            <person name="Anantharaman K."/>
            <person name="Thomas B.C."/>
            <person name="Malmstrom R."/>
            <person name="Stieglmeier M."/>
            <person name="Klingl A."/>
            <person name="Woyke T."/>
            <person name="Ryan C.M."/>
            <person name="Banfield J.F."/>
        </authorList>
    </citation>
    <scope>NUCLEOTIDE SEQUENCE [LARGE SCALE GENOMIC DNA]</scope>
</reference>
<comment type="caution">
    <text evidence="11">The sequence shown here is derived from an EMBL/GenBank/DDBJ whole genome shotgun (WGS) entry which is preliminary data.</text>
</comment>
<comment type="caution">
    <text evidence="9">Lacks conserved residue(s) required for the propagation of feature annotation.</text>
</comment>
<evidence type="ECO:0000256" key="9">
    <source>
        <dbReference type="HAMAP-Rule" id="MF_00161"/>
    </source>
</evidence>
<keyword evidence="2 9" id="KW-1003">Cell membrane</keyword>
<feature type="active site" evidence="9">
    <location>
        <position position="111"/>
    </location>
</feature>
<dbReference type="EMBL" id="PFBP01000038">
    <property type="protein sequence ID" value="PIT89742.1"/>
    <property type="molecule type" value="Genomic_DNA"/>
</dbReference>
<keyword evidence="5 9" id="KW-0064">Aspartyl protease</keyword>
<dbReference type="GO" id="GO:0004190">
    <property type="term" value="F:aspartic-type endopeptidase activity"/>
    <property type="evidence" value="ECO:0007669"/>
    <property type="project" value="UniProtKB-UniRule"/>
</dbReference>
<keyword evidence="3 9" id="KW-0645">Protease</keyword>
<keyword evidence="8 9" id="KW-0472">Membrane</keyword>
<evidence type="ECO:0000313" key="11">
    <source>
        <dbReference type="EMBL" id="PIT89742.1"/>
    </source>
</evidence>
<feature type="active site" evidence="9">
    <location>
        <position position="124"/>
    </location>
</feature>
<evidence type="ECO:0000313" key="12">
    <source>
        <dbReference type="Proteomes" id="UP000231464"/>
    </source>
</evidence>
<protein>
    <recommendedName>
        <fullName evidence="9">Lipoprotein signal peptidase</fullName>
        <ecNumber evidence="9">3.4.23.36</ecNumber>
    </recommendedName>
    <alternativeName>
        <fullName evidence="9">Prolipoprotein signal peptidase</fullName>
    </alternativeName>
    <alternativeName>
        <fullName evidence="9">Signal peptidase II</fullName>
        <shortName evidence="9">SPase II</shortName>
    </alternativeName>
</protein>
<dbReference type="AlphaFoldDB" id="A0A2M6WA99"/>
<dbReference type="EC" id="3.4.23.36" evidence="9"/>
<organism evidence="11 12">
    <name type="scientific">Candidatus Kuenenbacteria bacterium CG10_big_fil_rev_8_21_14_0_10_36_11</name>
    <dbReference type="NCBI Taxonomy" id="1974618"/>
    <lineage>
        <taxon>Bacteria</taxon>
        <taxon>Candidatus Kueneniibacteriota</taxon>
    </lineage>
</organism>
<dbReference type="UniPathway" id="UPA00665"/>
<evidence type="ECO:0000256" key="4">
    <source>
        <dbReference type="ARBA" id="ARBA00022692"/>
    </source>
</evidence>
<dbReference type="PANTHER" id="PTHR33695:SF1">
    <property type="entry name" value="LIPOPROTEIN SIGNAL PEPTIDASE"/>
    <property type="match status" value="1"/>
</dbReference>
<dbReference type="Proteomes" id="UP000231464">
    <property type="component" value="Unassembled WGS sequence"/>
</dbReference>
<dbReference type="PANTHER" id="PTHR33695">
    <property type="entry name" value="LIPOPROTEIN SIGNAL PEPTIDASE"/>
    <property type="match status" value="1"/>
</dbReference>
<dbReference type="GO" id="GO:0006508">
    <property type="term" value="P:proteolysis"/>
    <property type="evidence" value="ECO:0007669"/>
    <property type="project" value="UniProtKB-KW"/>
</dbReference>
<evidence type="ECO:0000256" key="8">
    <source>
        <dbReference type="ARBA" id="ARBA00023136"/>
    </source>
</evidence>
<comment type="function">
    <text evidence="9">This protein specifically catalyzes the removal of signal peptides from prolipoproteins.</text>
</comment>
<dbReference type="GO" id="GO:0005886">
    <property type="term" value="C:plasma membrane"/>
    <property type="evidence" value="ECO:0007669"/>
    <property type="project" value="UniProtKB-SubCell"/>
</dbReference>
<keyword evidence="7 9" id="KW-1133">Transmembrane helix</keyword>
<evidence type="ECO:0000256" key="10">
    <source>
        <dbReference type="RuleBase" id="RU004181"/>
    </source>
</evidence>
<comment type="catalytic activity">
    <reaction evidence="9">
        <text>Release of signal peptides from bacterial membrane prolipoproteins. Hydrolyzes -Xaa-Yaa-Zaa-|-(S,diacylglyceryl)Cys-, in which Xaa is hydrophobic (preferably Leu), and Yaa (Ala or Ser) and Zaa (Gly or Ala) have small, neutral side chains.</text>
        <dbReference type="EC" id="3.4.23.36"/>
    </reaction>
</comment>
<feature type="transmembrane region" description="Helical" evidence="9">
    <location>
        <begin position="83"/>
        <end position="101"/>
    </location>
</feature>
<comment type="subcellular location">
    <subcellularLocation>
        <location evidence="9">Cell membrane</location>
        <topology evidence="9">Multi-pass membrane protein</topology>
    </subcellularLocation>
</comment>
<dbReference type="PRINTS" id="PR00781">
    <property type="entry name" value="LIPOSIGPTASE"/>
</dbReference>
<evidence type="ECO:0000256" key="3">
    <source>
        <dbReference type="ARBA" id="ARBA00022670"/>
    </source>
</evidence>
<proteinExistence type="inferred from homology"/>
<evidence type="ECO:0000256" key="2">
    <source>
        <dbReference type="ARBA" id="ARBA00022475"/>
    </source>
</evidence>
<dbReference type="InterPro" id="IPR001872">
    <property type="entry name" value="Peptidase_A8"/>
</dbReference>
<feature type="transmembrane region" description="Helical" evidence="9">
    <location>
        <begin position="58"/>
        <end position="76"/>
    </location>
</feature>
<dbReference type="HAMAP" id="MF_00161">
    <property type="entry name" value="LspA"/>
    <property type="match status" value="1"/>
</dbReference>
<accession>A0A2M6WA99</accession>
<gene>
    <name evidence="9" type="primary">lspA</name>
    <name evidence="11" type="ORF">COU23_02295</name>
</gene>
<keyword evidence="6 9" id="KW-0378">Hydrolase</keyword>
<keyword evidence="4 9" id="KW-0812">Transmembrane</keyword>
<evidence type="ECO:0000256" key="1">
    <source>
        <dbReference type="ARBA" id="ARBA00006139"/>
    </source>
</evidence>
<comment type="pathway">
    <text evidence="9">Protein modification; lipoprotein biosynthesis (signal peptide cleavage).</text>
</comment>
<dbReference type="Pfam" id="PF01252">
    <property type="entry name" value="Peptidase_A8"/>
    <property type="match status" value="1"/>
</dbReference>
<feature type="transmembrane region" description="Helical" evidence="9">
    <location>
        <begin position="121"/>
        <end position="140"/>
    </location>
</feature>
<evidence type="ECO:0000256" key="7">
    <source>
        <dbReference type="ARBA" id="ARBA00022989"/>
    </source>
</evidence>
<evidence type="ECO:0000256" key="6">
    <source>
        <dbReference type="ARBA" id="ARBA00022801"/>
    </source>
</evidence>
<sequence length="147" mass="16940">MGIRIYTDKRVVWLSLAGLAFFILDRVLKNLSVAGKIFFYKNSGIAFSLKISGELFLYFYLIVIIVLFLIFWQLLASLKNKHLLLATGYLLLAAGIISNLIDRFRFGFIVDYLNFYFFYNNLADVMIMAGVIILILQLICRSDKCLK</sequence>
<evidence type="ECO:0000256" key="5">
    <source>
        <dbReference type="ARBA" id="ARBA00022750"/>
    </source>
</evidence>
<comment type="similarity">
    <text evidence="1 9 10">Belongs to the peptidase A8 family.</text>
</comment>
<name>A0A2M6WA99_9BACT</name>